<evidence type="ECO:0000256" key="10">
    <source>
        <dbReference type="ARBA" id="ARBA00023224"/>
    </source>
</evidence>
<reference evidence="15" key="1">
    <citation type="thesis" date="2021" institute="BYU ScholarsArchive" country="Provo, UT, USA">
        <title>Applications of and Algorithms for Genome Assembly and Genomic Analyses with an Emphasis on Marine Teleosts.</title>
        <authorList>
            <person name="Pickett B.D."/>
        </authorList>
    </citation>
    <scope>NUCLEOTIDE SEQUENCE</scope>
    <source>
        <strain evidence="15">HI-2016</strain>
    </source>
</reference>
<evidence type="ECO:0000313" key="15">
    <source>
        <dbReference type="EMBL" id="KAG9337123.1"/>
    </source>
</evidence>
<keyword evidence="3" id="KW-1003">Cell membrane</keyword>
<evidence type="ECO:0000313" key="16">
    <source>
        <dbReference type="Proteomes" id="UP000824540"/>
    </source>
</evidence>
<keyword evidence="8 12" id="KW-0675">Receptor</keyword>
<keyword evidence="16" id="KW-1185">Reference proteome</keyword>
<evidence type="ECO:0000256" key="3">
    <source>
        <dbReference type="ARBA" id="ARBA00022475"/>
    </source>
</evidence>
<evidence type="ECO:0000256" key="4">
    <source>
        <dbReference type="ARBA" id="ARBA00022692"/>
    </source>
</evidence>
<feature type="transmembrane region" description="Helical" evidence="13">
    <location>
        <begin position="113"/>
        <end position="138"/>
    </location>
</feature>
<dbReference type="InterPro" id="IPR000276">
    <property type="entry name" value="GPCR_Rhodpsn"/>
</dbReference>
<dbReference type="AlphaFoldDB" id="A0A8T2N9Q0"/>
<feature type="transmembrane region" description="Helical" evidence="13">
    <location>
        <begin position="202"/>
        <end position="226"/>
    </location>
</feature>
<keyword evidence="7 13" id="KW-0472">Membrane</keyword>
<dbReference type="Gene3D" id="1.20.1070.10">
    <property type="entry name" value="Rhodopsin 7-helix transmembrane proteins"/>
    <property type="match status" value="1"/>
</dbReference>
<feature type="transmembrane region" description="Helical" evidence="13">
    <location>
        <begin position="260"/>
        <end position="281"/>
    </location>
</feature>
<evidence type="ECO:0000256" key="5">
    <source>
        <dbReference type="ARBA" id="ARBA00022989"/>
    </source>
</evidence>
<dbReference type="Proteomes" id="UP000824540">
    <property type="component" value="Unassembled WGS sequence"/>
</dbReference>
<feature type="transmembrane region" description="Helical" evidence="13">
    <location>
        <begin position="159"/>
        <end position="182"/>
    </location>
</feature>
<dbReference type="SMART" id="SM01381">
    <property type="entry name" value="7TM_GPCR_Srsx"/>
    <property type="match status" value="1"/>
</dbReference>
<feature type="domain" description="G-protein coupled receptors family 1 profile" evidence="14">
    <location>
        <begin position="59"/>
        <end position="313"/>
    </location>
</feature>
<keyword evidence="9" id="KW-0325">Glycoprotein</keyword>
<sequence length="425" mass="46460">MADLSSTPPYSVHASPTLSDHSLGNESCEDLGCYMVLTDVEKTVIGSICFLAGPVTFLENALVLAVIGATPSLRRRPSYLFIGSLALADVFASCFYTSSFLDFHLFERHDQPAAYLFKLGGVTLSFTGSLGSLLLTALDRYICIHHASSYRAVLTRRRALVGIAVLWSTTVLLSFLPLLGWTCPTGLRPPCSRLFPYIHNRYLAFWTGFILVLLAFILVAYGLVLWRAHQHEAAMAGLQGGASGPGGQARMRMDIRLARTLGLILAILVGCWLPVLSFMLADVSLHLTRAHQRVFAFCSTLCLVNSTVNPLLYALRCRELREALVRALGRGWGRCRQAWSGGVPEMPLPRSEGTVSSLGHDGEEQPATLSEKIEKQQLDIVRNPKRDNAEGGLLFEKCGDIRLFPEGAGTVPLKEASHGEWSLGV</sequence>
<feature type="transmembrane region" description="Helical" evidence="13">
    <location>
        <begin position="79"/>
        <end position="101"/>
    </location>
</feature>
<evidence type="ECO:0000256" key="1">
    <source>
        <dbReference type="ARBA" id="ARBA00004487"/>
    </source>
</evidence>
<evidence type="ECO:0000256" key="6">
    <source>
        <dbReference type="ARBA" id="ARBA00023040"/>
    </source>
</evidence>
<dbReference type="InterPro" id="IPR017452">
    <property type="entry name" value="GPCR_Rhodpsn_7TM"/>
</dbReference>
<keyword evidence="6 12" id="KW-0297">G-protein coupled receptor</keyword>
<dbReference type="OrthoDB" id="10011551at2759"/>
<dbReference type="EMBL" id="JAFBMS010000094">
    <property type="protein sequence ID" value="KAG9337123.1"/>
    <property type="molecule type" value="Genomic_DNA"/>
</dbReference>
<dbReference type="SUPFAM" id="SSF81321">
    <property type="entry name" value="Family A G protein-coupled receptor-like"/>
    <property type="match status" value="1"/>
</dbReference>
<comment type="caution">
    <text evidence="15">The sequence shown here is derived from an EMBL/GenBank/DDBJ whole genome shotgun (WGS) entry which is preliminary data.</text>
</comment>
<dbReference type="GO" id="GO:0005886">
    <property type="term" value="C:plasma membrane"/>
    <property type="evidence" value="ECO:0007669"/>
    <property type="project" value="UniProtKB-SubCell"/>
</dbReference>
<evidence type="ECO:0000256" key="7">
    <source>
        <dbReference type="ARBA" id="ARBA00023136"/>
    </source>
</evidence>
<dbReference type="Pfam" id="PF00001">
    <property type="entry name" value="7tm_1"/>
    <property type="match status" value="1"/>
</dbReference>
<evidence type="ECO:0000259" key="14">
    <source>
        <dbReference type="PROSITE" id="PS50262"/>
    </source>
</evidence>
<dbReference type="PROSITE" id="PS00237">
    <property type="entry name" value="G_PROTEIN_RECEP_F1_1"/>
    <property type="match status" value="1"/>
</dbReference>
<keyword evidence="11" id="KW-0966">Cell projection</keyword>
<organism evidence="15 16">
    <name type="scientific">Albula glossodonta</name>
    <name type="common">roundjaw bonefish</name>
    <dbReference type="NCBI Taxonomy" id="121402"/>
    <lineage>
        <taxon>Eukaryota</taxon>
        <taxon>Metazoa</taxon>
        <taxon>Chordata</taxon>
        <taxon>Craniata</taxon>
        <taxon>Vertebrata</taxon>
        <taxon>Euteleostomi</taxon>
        <taxon>Actinopterygii</taxon>
        <taxon>Neopterygii</taxon>
        <taxon>Teleostei</taxon>
        <taxon>Albuliformes</taxon>
        <taxon>Albulidae</taxon>
        <taxon>Albula</taxon>
    </lineage>
</organism>
<dbReference type="InterPro" id="IPR002230">
    <property type="entry name" value="Cnbnoid_rcpt"/>
</dbReference>
<keyword evidence="5 13" id="KW-1133">Transmembrane helix</keyword>
<evidence type="ECO:0000256" key="2">
    <source>
        <dbReference type="ARBA" id="ARBA00004651"/>
    </source>
</evidence>
<name>A0A8T2N9Q0_9TELE</name>
<feature type="transmembrane region" description="Helical" evidence="13">
    <location>
        <begin position="44"/>
        <end position="67"/>
    </location>
</feature>
<dbReference type="PANTHER" id="PTHR22750">
    <property type="entry name" value="G-PROTEIN COUPLED RECEPTOR"/>
    <property type="match status" value="1"/>
</dbReference>
<dbReference type="PRINTS" id="PR00362">
    <property type="entry name" value="CANNABINOIDR"/>
</dbReference>
<evidence type="ECO:0000256" key="9">
    <source>
        <dbReference type="ARBA" id="ARBA00023180"/>
    </source>
</evidence>
<comment type="subcellular location">
    <subcellularLocation>
        <location evidence="2">Cell membrane</location>
        <topology evidence="2">Multi-pass membrane protein</topology>
    </subcellularLocation>
    <subcellularLocation>
        <location evidence="1">Cell projection</location>
        <location evidence="1">Neuron projection</location>
    </subcellularLocation>
</comment>
<proteinExistence type="inferred from homology"/>
<evidence type="ECO:0000256" key="11">
    <source>
        <dbReference type="ARBA" id="ARBA00023273"/>
    </source>
</evidence>
<dbReference type="GO" id="GO:0043005">
    <property type="term" value="C:neuron projection"/>
    <property type="evidence" value="ECO:0007669"/>
    <property type="project" value="UniProtKB-SubCell"/>
</dbReference>
<dbReference type="GO" id="GO:0004949">
    <property type="term" value="F:cannabinoid receptor activity"/>
    <property type="evidence" value="ECO:0007669"/>
    <property type="project" value="InterPro"/>
</dbReference>
<accession>A0A8T2N9Q0</accession>
<comment type="similarity">
    <text evidence="12">Belongs to the G-protein coupled receptor 1 family.</text>
</comment>
<gene>
    <name evidence="15" type="ORF">JZ751_029714</name>
</gene>
<feature type="transmembrane region" description="Helical" evidence="13">
    <location>
        <begin position="293"/>
        <end position="315"/>
    </location>
</feature>
<evidence type="ECO:0000256" key="8">
    <source>
        <dbReference type="ARBA" id="ARBA00023170"/>
    </source>
</evidence>
<keyword evidence="10 12" id="KW-0807">Transducer</keyword>
<protein>
    <recommendedName>
        <fullName evidence="14">G-protein coupled receptors family 1 profile domain-containing protein</fullName>
    </recommendedName>
</protein>
<evidence type="ECO:0000256" key="12">
    <source>
        <dbReference type="RuleBase" id="RU000688"/>
    </source>
</evidence>
<dbReference type="PRINTS" id="PR00237">
    <property type="entry name" value="GPCRRHODOPSN"/>
</dbReference>
<keyword evidence="4 12" id="KW-0812">Transmembrane</keyword>
<dbReference type="PROSITE" id="PS50262">
    <property type="entry name" value="G_PROTEIN_RECEP_F1_2"/>
    <property type="match status" value="1"/>
</dbReference>
<evidence type="ECO:0000256" key="13">
    <source>
        <dbReference type="SAM" id="Phobius"/>
    </source>
</evidence>